<dbReference type="Pfam" id="PF14307">
    <property type="entry name" value="Glyco_tran_WbsX"/>
    <property type="match status" value="1"/>
</dbReference>
<dbReference type="InterPro" id="IPR032719">
    <property type="entry name" value="WbsX"/>
</dbReference>
<dbReference type="EMBL" id="QFWQ01000002">
    <property type="protein sequence ID" value="RCS31505.1"/>
    <property type="molecule type" value="Genomic_DNA"/>
</dbReference>
<dbReference type="Gene3D" id="3.20.20.80">
    <property type="entry name" value="Glycosidases"/>
    <property type="match status" value="1"/>
</dbReference>
<dbReference type="Proteomes" id="UP000252387">
    <property type="component" value="Unassembled WGS sequence"/>
</dbReference>
<dbReference type="Pfam" id="PF05045">
    <property type="entry name" value="RgpF"/>
    <property type="match status" value="1"/>
</dbReference>
<dbReference type="PANTHER" id="PTHR41244">
    <property type="entry name" value="RHAMNAN SYNTHESIS F"/>
    <property type="match status" value="1"/>
</dbReference>
<name>A0A368KKL1_9GAMM</name>
<reference evidence="1 2" key="1">
    <citation type="submission" date="2018-05" db="EMBL/GenBank/DDBJ databases">
        <title>Draft genome sequence of Rhodanobacter denitrificans Yn1 isolated from gold copper mine.</title>
        <authorList>
            <person name="Yang N."/>
            <person name="Mazhar H.S."/>
            <person name="Rensing C."/>
        </authorList>
    </citation>
    <scope>NUCLEOTIDE SEQUENCE [LARGE SCALE GENOMIC DNA]</scope>
    <source>
        <strain evidence="1 2">Yn1</strain>
    </source>
</reference>
<dbReference type="PANTHER" id="PTHR41244:SF1">
    <property type="entry name" value="GLYCOSYLTRANSFERASE"/>
    <property type="match status" value="1"/>
</dbReference>
<evidence type="ECO:0008006" key="3">
    <source>
        <dbReference type="Google" id="ProtNLM"/>
    </source>
</evidence>
<protein>
    <recommendedName>
        <fullName evidence="3">Lipopolysaccharide biosynthesis protein</fullName>
    </recommendedName>
</protein>
<dbReference type="InterPro" id="IPR007739">
    <property type="entry name" value="RgpF"/>
</dbReference>
<accession>A0A368KKL1</accession>
<dbReference type="OrthoDB" id="9816424at2"/>
<dbReference type="CDD" id="cd11579">
    <property type="entry name" value="Glyco_tran_WbsX"/>
    <property type="match status" value="1"/>
</dbReference>
<keyword evidence="2" id="KW-1185">Reference proteome</keyword>
<sequence>MMQLKEVSARNGFMARGYDIKAGIIRGLRWIYVCAPMSHTLKRWCRDVLVSRSLHAERLVRAVRALRTAEDAVPVIEPESQQWVDEHDAQNASLGEGAPVARRLENSHAMMRSIGYETQDVLALPMHGWAAKVMAFYLPQFHAIPENDNWWGKGFTEWTNVTRAVPQYEGQYQPHLPGELGFYDLRNGDVLRRQAELARAHGVHGFCFYFYWFAGHRLLEDPLLIFLNDKSIDLTFSLCWANENWTRRWDGHDHDILIGQEHSPEDDFAFIDYVARYMRDPRYLRVDGKPLLTVYRPSLLPNALETADRWRVRCRENGIGEIYLAFTLSFDSFEPREIGFDGAIEFPPNNTSPPNITQAALLLNSNYSGAIYDWRCYVERSKSYSDPGYDIFRGVCPSWDNEARKPGRGTSLRHASPRGYEDWLSNAVRETVRRVKDEDKKLVFVNAWNEWAEGAHLEPDARLGYAYLNSTTRALRRAAEDDCMSRRPDRVAVVVHVFYPELLPEIVDFLNQWEVPARLIATTVHDKRETVQQLLSGLKMPFEVREFENRGRDILPFLKVANELISEGEQLVLKLHTKKSLHRQDGDVWRRDLLSKLAAPERAEHALGMFNRDPSLAVMAPAGHILSMDTYWGSNADSVHYLCRRMGVKGPDHEMAAFPAGSMFYVRLDSIRPLLDCHLDECEFEPESGQLDGTLPHAIERVFGVLAVSNGARMLSTDHDESGQLVGSREYAYAQAAKN</sequence>
<dbReference type="AlphaFoldDB" id="A0A368KKL1"/>
<evidence type="ECO:0000313" key="2">
    <source>
        <dbReference type="Proteomes" id="UP000252387"/>
    </source>
</evidence>
<organism evidence="1 2">
    <name type="scientific">Rhodanobacter denitrificans</name>
    <dbReference type="NCBI Taxonomy" id="666685"/>
    <lineage>
        <taxon>Bacteria</taxon>
        <taxon>Pseudomonadati</taxon>
        <taxon>Pseudomonadota</taxon>
        <taxon>Gammaproteobacteria</taxon>
        <taxon>Lysobacterales</taxon>
        <taxon>Rhodanobacteraceae</taxon>
        <taxon>Rhodanobacter</taxon>
    </lineage>
</organism>
<comment type="caution">
    <text evidence="1">The sequence shown here is derived from an EMBL/GenBank/DDBJ whole genome shotgun (WGS) entry which is preliminary data.</text>
</comment>
<proteinExistence type="predicted"/>
<gene>
    <name evidence="1" type="ORF">DEO45_02195</name>
</gene>
<evidence type="ECO:0000313" key="1">
    <source>
        <dbReference type="EMBL" id="RCS31505.1"/>
    </source>
</evidence>